<dbReference type="STRING" id="1314790.A0A1Y1XU40"/>
<dbReference type="CDD" id="cd00172">
    <property type="entry name" value="serpin"/>
    <property type="match status" value="1"/>
</dbReference>
<dbReference type="AlphaFoldDB" id="A0A1Y1XU40"/>
<dbReference type="InterPro" id="IPR042178">
    <property type="entry name" value="Serpin_sf_1"/>
</dbReference>
<dbReference type="InterPro" id="IPR023795">
    <property type="entry name" value="Serpin_CS"/>
</dbReference>
<evidence type="ECO:0000313" key="5">
    <source>
        <dbReference type="Proteomes" id="UP000193498"/>
    </source>
</evidence>
<dbReference type="InParanoid" id="A0A1Y1XU40"/>
<comment type="similarity">
    <text evidence="1 2">Belongs to the serpin family.</text>
</comment>
<gene>
    <name evidence="4" type="ORF">K493DRAFT_410542</name>
</gene>
<reference evidence="4 5" key="1">
    <citation type="submission" date="2016-07" db="EMBL/GenBank/DDBJ databases">
        <title>Pervasive Adenine N6-methylation of Active Genes in Fungi.</title>
        <authorList>
            <consortium name="DOE Joint Genome Institute"/>
            <person name="Mondo S.J."/>
            <person name="Dannebaum R.O."/>
            <person name="Kuo R.C."/>
            <person name="Labutti K."/>
            <person name="Haridas S."/>
            <person name="Kuo A."/>
            <person name="Salamov A."/>
            <person name="Ahrendt S.R."/>
            <person name="Lipzen A."/>
            <person name="Sullivan W."/>
            <person name="Andreopoulos W.B."/>
            <person name="Clum A."/>
            <person name="Lindquist E."/>
            <person name="Daum C."/>
            <person name="Ramamoorthy G.K."/>
            <person name="Gryganskyi A."/>
            <person name="Culley D."/>
            <person name="Magnuson J.K."/>
            <person name="James T.Y."/>
            <person name="O'Malley M.A."/>
            <person name="Stajich J.E."/>
            <person name="Spatafora J.W."/>
            <person name="Visel A."/>
            <person name="Grigoriev I.V."/>
        </authorList>
    </citation>
    <scope>NUCLEOTIDE SEQUENCE [LARGE SCALE GENOMIC DNA]</scope>
    <source>
        <strain evidence="4 5">CBS 931.73</strain>
    </source>
</reference>
<sequence>MVVNATIGALVSSVGRNLADSLTHGVSPTANVLFSPLSIFAALFMLLFGTAERSQSQSELLSFFGSPDTHSSSLPNLAESFHNFFQPLMGDHEGVGPSEDHNATFLLANSLWGEAFKQSYVDLNREKLFASVFSQTPTATKVNQWVAKNTKNHITGILPPGFRLDPQSLLLVNTVFFHGMWKNEFKASRTTSEEFQVLSGAPIKVKMMNSFRERWAYSESEKYQVLDMPYTDDRFVATVVLPREVQSFASFIHGLSEEDWADILNGNRYKQQVNLHLPKFDLEQELNLNQALQKGGVREIFGSSARLDNLSEVPMYVSDVLHKCRIEVDEKGSKASAATAVIMLRSAPMVVPPTPEMRCDRPFLFVIRTKDGVPMFVAYITKPLK</sequence>
<proteinExistence type="inferred from homology"/>
<dbReference type="SUPFAM" id="SSF56574">
    <property type="entry name" value="Serpins"/>
    <property type="match status" value="1"/>
</dbReference>
<name>A0A1Y1XU40_9FUNG</name>
<dbReference type="PANTHER" id="PTHR11461">
    <property type="entry name" value="SERINE PROTEASE INHIBITOR, SERPIN"/>
    <property type="match status" value="1"/>
</dbReference>
<dbReference type="InterPro" id="IPR042185">
    <property type="entry name" value="Serpin_sf_2"/>
</dbReference>
<dbReference type="PROSITE" id="PS00284">
    <property type="entry name" value="SERPIN"/>
    <property type="match status" value="1"/>
</dbReference>
<dbReference type="Gene3D" id="3.30.497.10">
    <property type="entry name" value="Antithrombin, subunit I, domain 2"/>
    <property type="match status" value="1"/>
</dbReference>
<keyword evidence="5" id="KW-1185">Reference proteome</keyword>
<evidence type="ECO:0000259" key="3">
    <source>
        <dbReference type="SMART" id="SM00093"/>
    </source>
</evidence>
<accession>A0A1Y1XU40</accession>
<dbReference type="PANTHER" id="PTHR11461:SF211">
    <property type="entry name" value="GH10112P-RELATED"/>
    <property type="match status" value="1"/>
</dbReference>
<dbReference type="Proteomes" id="UP000193498">
    <property type="component" value="Unassembled WGS sequence"/>
</dbReference>
<dbReference type="EMBL" id="MCFE01000462">
    <property type="protein sequence ID" value="ORX89271.1"/>
    <property type="molecule type" value="Genomic_DNA"/>
</dbReference>
<protein>
    <recommendedName>
        <fullName evidence="3">Serpin domain-containing protein</fullName>
    </recommendedName>
</protein>
<dbReference type="GO" id="GO:0005615">
    <property type="term" value="C:extracellular space"/>
    <property type="evidence" value="ECO:0007669"/>
    <property type="project" value="InterPro"/>
</dbReference>
<comment type="caution">
    <text evidence="4">The sequence shown here is derived from an EMBL/GenBank/DDBJ whole genome shotgun (WGS) entry which is preliminary data.</text>
</comment>
<dbReference type="Pfam" id="PF00079">
    <property type="entry name" value="Serpin"/>
    <property type="match status" value="1"/>
</dbReference>
<dbReference type="InterPro" id="IPR000215">
    <property type="entry name" value="Serpin_fam"/>
</dbReference>
<dbReference type="InterPro" id="IPR036186">
    <property type="entry name" value="Serpin_sf"/>
</dbReference>
<dbReference type="OrthoDB" id="1063785at2759"/>
<evidence type="ECO:0000256" key="1">
    <source>
        <dbReference type="ARBA" id="ARBA00009500"/>
    </source>
</evidence>
<dbReference type="InterPro" id="IPR023796">
    <property type="entry name" value="Serpin_dom"/>
</dbReference>
<dbReference type="SMART" id="SM00093">
    <property type="entry name" value="SERPIN"/>
    <property type="match status" value="1"/>
</dbReference>
<evidence type="ECO:0000313" key="4">
    <source>
        <dbReference type="EMBL" id="ORX89271.1"/>
    </source>
</evidence>
<evidence type="ECO:0000256" key="2">
    <source>
        <dbReference type="RuleBase" id="RU000411"/>
    </source>
</evidence>
<feature type="domain" description="Serpin" evidence="3">
    <location>
        <begin position="19"/>
        <end position="383"/>
    </location>
</feature>
<organism evidence="4 5">
    <name type="scientific">Basidiobolus meristosporus CBS 931.73</name>
    <dbReference type="NCBI Taxonomy" id="1314790"/>
    <lineage>
        <taxon>Eukaryota</taxon>
        <taxon>Fungi</taxon>
        <taxon>Fungi incertae sedis</taxon>
        <taxon>Zoopagomycota</taxon>
        <taxon>Entomophthoromycotina</taxon>
        <taxon>Basidiobolomycetes</taxon>
        <taxon>Basidiobolales</taxon>
        <taxon>Basidiobolaceae</taxon>
        <taxon>Basidiobolus</taxon>
    </lineage>
</organism>
<dbReference type="Gene3D" id="2.30.39.10">
    <property type="entry name" value="Alpha-1-antitrypsin, domain 1"/>
    <property type="match status" value="1"/>
</dbReference>
<dbReference type="GO" id="GO:0004867">
    <property type="term" value="F:serine-type endopeptidase inhibitor activity"/>
    <property type="evidence" value="ECO:0007669"/>
    <property type="project" value="InterPro"/>
</dbReference>